<dbReference type="GO" id="GO:0022904">
    <property type="term" value="P:respiratory electron transport chain"/>
    <property type="evidence" value="ECO:0007669"/>
    <property type="project" value="TreeGrafter"/>
</dbReference>
<keyword evidence="9" id="KW-0408">Iron</keyword>
<evidence type="ECO:0000256" key="1">
    <source>
        <dbReference type="ARBA" id="ARBA00001927"/>
    </source>
</evidence>
<dbReference type="InterPro" id="IPR009051">
    <property type="entry name" value="Helical_ferredxn"/>
</dbReference>
<evidence type="ECO:0000256" key="2">
    <source>
        <dbReference type="ARBA" id="ARBA00001966"/>
    </source>
</evidence>
<dbReference type="GO" id="GO:0046872">
    <property type="term" value="F:metal ion binding"/>
    <property type="evidence" value="ECO:0007669"/>
    <property type="project" value="UniProtKB-KW"/>
</dbReference>
<evidence type="ECO:0000256" key="10">
    <source>
        <dbReference type="ARBA" id="ARBA00023014"/>
    </source>
</evidence>
<evidence type="ECO:0000256" key="4">
    <source>
        <dbReference type="ARBA" id="ARBA00009433"/>
    </source>
</evidence>
<dbReference type="InterPro" id="IPR017896">
    <property type="entry name" value="4Fe4S_Fe-S-bd"/>
</dbReference>
<comment type="cofactor">
    <cofactor evidence="1">
        <name>[3Fe-4S] cluster</name>
        <dbReference type="ChEBI" id="CHEBI:21137"/>
    </cofactor>
</comment>
<evidence type="ECO:0000259" key="12">
    <source>
        <dbReference type="PROSITE" id="PS51085"/>
    </source>
</evidence>
<comment type="similarity">
    <text evidence="4">Belongs to the succinate dehydrogenase/fumarate reductase iron-sulfur protein family.</text>
</comment>
<dbReference type="GO" id="GO:0051537">
    <property type="term" value="F:2 iron, 2 sulfur cluster binding"/>
    <property type="evidence" value="ECO:0007669"/>
    <property type="project" value="UniProtKB-KW"/>
</dbReference>
<evidence type="ECO:0000256" key="5">
    <source>
        <dbReference type="ARBA" id="ARBA00022485"/>
    </source>
</evidence>
<organism evidence="13">
    <name type="scientific">marine metagenome</name>
    <dbReference type="NCBI Taxonomy" id="408172"/>
    <lineage>
        <taxon>unclassified sequences</taxon>
        <taxon>metagenomes</taxon>
        <taxon>ecological metagenomes</taxon>
    </lineage>
</organism>
<dbReference type="PROSITE" id="PS51085">
    <property type="entry name" value="2FE2S_FER_2"/>
    <property type="match status" value="1"/>
</dbReference>
<evidence type="ECO:0000256" key="7">
    <source>
        <dbReference type="ARBA" id="ARBA00022723"/>
    </source>
</evidence>
<dbReference type="CDD" id="cd00207">
    <property type="entry name" value="fer2"/>
    <property type="match status" value="1"/>
</dbReference>
<dbReference type="InterPro" id="IPR036010">
    <property type="entry name" value="2Fe-2S_ferredoxin-like_sf"/>
</dbReference>
<evidence type="ECO:0000313" key="13">
    <source>
        <dbReference type="EMBL" id="SVA64053.1"/>
    </source>
</evidence>
<sequence length="228" mass="26766">INVDKGMVVLDAIHQIQALKANDLAVRWNCKAGKCGSCSVEINGKPKLACMTRMNEYEKNEIVSVRPIRTFPVIKDLVTNVEWNYEQNKRIQPFKPNPSEKDEKGNYHMMQEDVDRVQEFRKCIECYLCQNVCHVLRDHERKDNFVGPRFMIRLASLEMHPLDMNDRISAIKEEYGSGFCNITRCCTDVCPEHIQITDNGIIPLKERVIDRYYDPLIWLWRKLFKKNN</sequence>
<dbReference type="Gene3D" id="3.10.20.30">
    <property type="match status" value="1"/>
</dbReference>
<feature type="domain" description="2Fe-2S ferredoxin-type" evidence="12">
    <location>
        <begin position="1"/>
        <end position="69"/>
    </location>
</feature>
<keyword evidence="5" id="KW-0004">4Fe-4S</keyword>
<dbReference type="PANTHER" id="PTHR11921:SF29">
    <property type="entry name" value="SUCCINATE DEHYDROGENASE [UBIQUINONE] IRON-SULFUR SUBUNIT, MITOCHONDRIAL"/>
    <property type="match status" value="1"/>
</dbReference>
<name>A0A381XID4_9ZZZZ</name>
<dbReference type="GO" id="GO:0005886">
    <property type="term" value="C:plasma membrane"/>
    <property type="evidence" value="ECO:0007669"/>
    <property type="project" value="TreeGrafter"/>
</dbReference>
<dbReference type="Pfam" id="PF13085">
    <property type="entry name" value="Fer2_3"/>
    <property type="match status" value="1"/>
</dbReference>
<dbReference type="AlphaFoldDB" id="A0A381XID4"/>
<comment type="cofactor">
    <cofactor evidence="2">
        <name>[4Fe-4S] cluster</name>
        <dbReference type="ChEBI" id="CHEBI:49883"/>
    </cofactor>
</comment>
<keyword evidence="8" id="KW-0560">Oxidoreductase</keyword>
<keyword evidence="6" id="KW-0001">2Fe-2S</keyword>
<dbReference type="InterPro" id="IPR006058">
    <property type="entry name" value="2Fe2S_fd_BS"/>
</dbReference>
<dbReference type="GO" id="GO:0009055">
    <property type="term" value="F:electron transfer activity"/>
    <property type="evidence" value="ECO:0007669"/>
    <property type="project" value="InterPro"/>
</dbReference>
<dbReference type="SUPFAM" id="SSF46548">
    <property type="entry name" value="alpha-helical ferredoxin"/>
    <property type="match status" value="1"/>
</dbReference>
<dbReference type="GO" id="GO:0051539">
    <property type="term" value="F:4 iron, 4 sulfur cluster binding"/>
    <property type="evidence" value="ECO:0007669"/>
    <property type="project" value="UniProtKB-KW"/>
</dbReference>
<dbReference type="Pfam" id="PF13183">
    <property type="entry name" value="Fer4_8"/>
    <property type="match status" value="1"/>
</dbReference>
<evidence type="ECO:0000256" key="11">
    <source>
        <dbReference type="ARBA" id="ARBA00034078"/>
    </source>
</evidence>
<dbReference type="InterPro" id="IPR050573">
    <property type="entry name" value="SDH/FRD_Iron-Sulfur"/>
</dbReference>
<dbReference type="PROSITE" id="PS00197">
    <property type="entry name" value="2FE2S_FER_1"/>
    <property type="match status" value="1"/>
</dbReference>
<feature type="non-terminal residue" evidence="13">
    <location>
        <position position="1"/>
    </location>
</feature>
<dbReference type="GO" id="GO:0006099">
    <property type="term" value="P:tricarboxylic acid cycle"/>
    <property type="evidence" value="ECO:0007669"/>
    <property type="project" value="InterPro"/>
</dbReference>
<dbReference type="InterPro" id="IPR001041">
    <property type="entry name" value="2Fe-2S_ferredoxin-type"/>
</dbReference>
<keyword evidence="10" id="KW-0411">Iron-sulfur</keyword>
<dbReference type="NCBIfam" id="TIGR00384">
    <property type="entry name" value="dhsB"/>
    <property type="match status" value="1"/>
</dbReference>
<dbReference type="InterPro" id="IPR012675">
    <property type="entry name" value="Beta-grasp_dom_sf"/>
</dbReference>
<keyword evidence="7" id="KW-0479">Metal-binding</keyword>
<protein>
    <recommendedName>
        <fullName evidence="12">2Fe-2S ferredoxin-type domain-containing protein</fullName>
    </recommendedName>
</protein>
<evidence type="ECO:0000256" key="3">
    <source>
        <dbReference type="ARBA" id="ARBA00005163"/>
    </source>
</evidence>
<evidence type="ECO:0000256" key="6">
    <source>
        <dbReference type="ARBA" id="ARBA00022714"/>
    </source>
</evidence>
<dbReference type="EMBL" id="UINC01015163">
    <property type="protein sequence ID" value="SVA64053.1"/>
    <property type="molecule type" value="Genomic_DNA"/>
</dbReference>
<comment type="pathway">
    <text evidence="3">Carbohydrate metabolism; tricarboxylic acid cycle.</text>
</comment>
<evidence type="ECO:0000256" key="8">
    <source>
        <dbReference type="ARBA" id="ARBA00023002"/>
    </source>
</evidence>
<dbReference type="GO" id="GO:0016491">
    <property type="term" value="F:oxidoreductase activity"/>
    <property type="evidence" value="ECO:0007669"/>
    <property type="project" value="UniProtKB-KW"/>
</dbReference>
<dbReference type="PANTHER" id="PTHR11921">
    <property type="entry name" value="SUCCINATE DEHYDROGENASE IRON-SULFUR PROTEIN"/>
    <property type="match status" value="1"/>
</dbReference>
<dbReference type="InterPro" id="IPR004489">
    <property type="entry name" value="Succ_DH/fum_Rdtase_Fe-S"/>
</dbReference>
<dbReference type="Gene3D" id="1.10.1060.10">
    <property type="entry name" value="Alpha-helical ferredoxin"/>
    <property type="match status" value="1"/>
</dbReference>
<gene>
    <name evidence="13" type="ORF">METZ01_LOCUS116907</name>
</gene>
<accession>A0A381XID4</accession>
<dbReference type="SUPFAM" id="SSF54292">
    <property type="entry name" value="2Fe-2S ferredoxin-like"/>
    <property type="match status" value="1"/>
</dbReference>
<reference evidence="13" key="1">
    <citation type="submission" date="2018-05" db="EMBL/GenBank/DDBJ databases">
        <authorList>
            <person name="Lanie J.A."/>
            <person name="Ng W.-L."/>
            <person name="Kazmierczak K.M."/>
            <person name="Andrzejewski T.M."/>
            <person name="Davidsen T.M."/>
            <person name="Wayne K.J."/>
            <person name="Tettelin H."/>
            <person name="Glass J.I."/>
            <person name="Rusch D."/>
            <person name="Podicherti R."/>
            <person name="Tsui H.-C.T."/>
            <person name="Winkler M.E."/>
        </authorList>
    </citation>
    <scope>NUCLEOTIDE SEQUENCE</scope>
</reference>
<dbReference type="NCBIfam" id="NF009052">
    <property type="entry name" value="PRK12386.1"/>
    <property type="match status" value="1"/>
</dbReference>
<proteinExistence type="inferred from homology"/>
<evidence type="ECO:0000256" key="9">
    <source>
        <dbReference type="ARBA" id="ARBA00023004"/>
    </source>
</evidence>
<dbReference type="InterPro" id="IPR025192">
    <property type="entry name" value="Succ_DH/fum_Rdtase_N"/>
</dbReference>
<comment type="cofactor">
    <cofactor evidence="11">
        <name>[2Fe-2S] cluster</name>
        <dbReference type="ChEBI" id="CHEBI:190135"/>
    </cofactor>
</comment>